<evidence type="ECO:0000256" key="4">
    <source>
        <dbReference type="ARBA" id="ARBA00022691"/>
    </source>
</evidence>
<keyword evidence="11" id="KW-1185">Reference proteome</keyword>
<dbReference type="SUPFAM" id="SSF53335">
    <property type="entry name" value="S-adenosyl-L-methionine-dependent methyltransferases"/>
    <property type="match status" value="1"/>
</dbReference>
<evidence type="ECO:0000256" key="3">
    <source>
        <dbReference type="ARBA" id="ARBA00022679"/>
    </source>
</evidence>
<organism evidence="10 11">
    <name type="scientific">Clavelina lepadiformis</name>
    <name type="common">Light-bulb sea squirt</name>
    <name type="synonym">Ascidia lepadiformis</name>
    <dbReference type="NCBI Taxonomy" id="159417"/>
    <lineage>
        <taxon>Eukaryota</taxon>
        <taxon>Metazoa</taxon>
        <taxon>Chordata</taxon>
        <taxon>Tunicata</taxon>
        <taxon>Ascidiacea</taxon>
        <taxon>Aplousobranchia</taxon>
        <taxon>Clavelinidae</taxon>
        <taxon>Clavelina</taxon>
    </lineage>
</organism>
<feature type="domain" description="Methyltransferase" evidence="8">
    <location>
        <begin position="73"/>
        <end position="169"/>
    </location>
</feature>
<evidence type="ECO:0000256" key="1">
    <source>
        <dbReference type="ARBA" id="ARBA00011925"/>
    </source>
</evidence>
<evidence type="ECO:0000259" key="8">
    <source>
        <dbReference type="Pfam" id="PF13649"/>
    </source>
</evidence>
<keyword evidence="3 7" id="KW-0808">Transferase</keyword>
<dbReference type="PROSITE" id="PS51678">
    <property type="entry name" value="SAM_MT_PRMT"/>
    <property type="match status" value="1"/>
</dbReference>
<proteinExistence type="predicted"/>
<dbReference type="Proteomes" id="UP001642483">
    <property type="component" value="Unassembled WGS sequence"/>
</dbReference>
<dbReference type="InterPro" id="IPR055135">
    <property type="entry name" value="PRMT_dom"/>
</dbReference>
<evidence type="ECO:0000256" key="7">
    <source>
        <dbReference type="PROSITE-ProRule" id="PRU01015"/>
    </source>
</evidence>
<dbReference type="CDD" id="cd02440">
    <property type="entry name" value="AdoMet_MTases"/>
    <property type="match status" value="1"/>
</dbReference>
<dbReference type="Pfam" id="PF13649">
    <property type="entry name" value="Methyltransf_25"/>
    <property type="match status" value="1"/>
</dbReference>
<comment type="caution">
    <text evidence="10">The sequence shown here is derived from an EMBL/GenBank/DDBJ whole genome shotgun (WGS) entry which is preliminary data.</text>
</comment>
<dbReference type="InterPro" id="IPR029063">
    <property type="entry name" value="SAM-dependent_MTases_sf"/>
</dbReference>
<dbReference type="EC" id="2.1.1.319" evidence="1"/>
<accession>A0ABP0GL55</accession>
<protein>
    <recommendedName>
        <fullName evidence="5">Protein arginine N-methyltransferase 6</fullName>
        <ecNumber evidence="1">2.1.1.319</ecNumber>
    </recommendedName>
    <alternativeName>
        <fullName evidence="6">Histone-arginine N-methyltransferase PRMT6</fullName>
    </alternativeName>
</protein>
<dbReference type="PANTHER" id="PTHR11006:SF73">
    <property type="entry name" value="PROTEIN ARGININE N-METHYLTRANSFERASE 6"/>
    <property type="match status" value="1"/>
</dbReference>
<reference evidence="10 11" key="1">
    <citation type="submission" date="2024-02" db="EMBL/GenBank/DDBJ databases">
        <authorList>
            <person name="Daric V."/>
            <person name="Darras S."/>
        </authorList>
    </citation>
    <scope>NUCLEOTIDE SEQUENCE [LARGE SCALE GENOMIC DNA]</scope>
</reference>
<dbReference type="Gene3D" id="2.70.160.11">
    <property type="entry name" value="Hnrnp arginine n-methyltransferase1"/>
    <property type="match status" value="1"/>
</dbReference>
<keyword evidence="4 7" id="KW-0949">S-adenosyl-L-methionine</keyword>
<evidence type="ECO:0000256" key="6">
    <source>
        <dbReference type="ARBA" id="ARBA00042685"/>
    </source>
</evidence>
<feature type="domain" description="Protein arginine N-methyltransferase" evidence="9">
    <location>
        <begin position="174"/>
        <end position="284"/>
    </location>
</feature>
<keyword evidence="2 7" id="KW-0489">Methyltransferase</keyword>
<name>A0ABP0GL55_CLALP</name>
<dbReference type="PANTHER" id="PTHR11006">
    <property type="entry name" value="PROTEIN ARGININE N-METHYLTRANSFERASE"/>
    <property type="match status" value="1"/>
</dbReference>
<dbReference type="EMBL" id="CAWYQH010000119">
    <property type="protein sequence ID" value="CAK8690900.1"/>
    <property type="molecule type" value="Genomic_DNA"/>
</dbReference>
<evidence type="ECO:0000256" key="2">
    <source>
        <dbReference type="ARBA" id="ARBA00022603"/>
    </source>
</evidence>
<evidence type="ECO:0000313" key="10">
    <source>
        <dbReference type="EMBL" id="CAK8690900.1"/>
    </source>
</evidence>
<evidence type="ECO:0000313" key="11">
    <source>
        <dbReference type="Proteomes" id="UP001642483"/>
    </source>
</evidence>
<feature type="domain" description="Protein arginine N-methyltransferase" evidence="9">
    <location>
        <begin position="350"/>
        <end position="409"/>
    </location>
</feature>
<gene>
    <name evidence="10" type="ORF">CVLEPA_LOCUS23456</name>
</gene>
<dbReference type="Gene3D" id="3.40.50.150">
    <property type="entry name" value="Vaccinia Virus protein VP39"/>
    <property type="match status" value="1"/>
</dbReference>
<dbReference type="Pfam" id="PF22528">
    <property type="entry name" value="PRMT_C"/>
    <property type="match status" value="2"/>
</dbReference>
<sequence>MRISFSFSTIKLVKMAGQFKPKRPKLAPNAEKSYFESYADITVHEEMLGDDIRTNIYKKALLNSKNAIKDKVVLDVGAGTGILSCFCVQAGAKKVYAVEASSIAEQAKKVIMANGLQDQIDVIQGVMEDITLPEKVDVIVSEWMGYCLLYESMLTSVISARDKWLKEGGLLFPDSAMLYIAPICDDEIMVDKVNFWNDMEEVYGVDMSCLLPFARRSLSKEVMVKCISCENVLSHPQLLAHFDLNKVSHHDIQAVHHKFQFSSFGIADFQGFAVWFDVAFSASNSAKMNPIRPGILNGMSQQINDQPPTPQGTVCKHDVSDASKLTNEEPKDLTMEKVRSEAYTEDISSQALILSTSPYKPETHWKQSLLYLDSEIEVAQDSTIAGTITLKPCLNNYRFLSISLKCEVDKKKEIAKTYLMGYELPNKNKEE</sequence>
<evidence type="ECO:0000259" key="9">
    <source>
        <dbReference type="Pfam" id="PF22528"/>
    </source>
</evidence>
<dbReference type="InterPro" id="IPR041698">
    <property type="entry name" value="Methyltransf_25"/>
</dbReference>
<dbReference type="InterPro" id="IPR025799">
    <property type="entry name" value="Arg_MeTrfase"/>
</dbReference>
<evidence type="ECO:0000256" key="5">
    <source>
        <dbReference type="ARBA" id="ARBA00040406"/>
    </source>
</evidence>